<reference evidence="3 4" key="1">
    <citation type="submission" date="2017-11" db="EMBL/GenBank/DDBJ databases">
        <title>Isolation and Characterization of Methanogenic Archaea from Saline Meromictic Lake at Siberia.</title>
        <authorList>
            <person name="Shen Y."/>
            <person name="Huang H.-H."/>
            <person name="Lai M.-C."/>
            <person name="Chen S.-C."/>
        </authorList>
    </citation>
    <scope>NUCLEOTIDE SEQUENCE [LARGE SCALE GENOMIC DNA]</scope>
    <source>
        <strain evidence="3 4">SY-01</strain>
    </source>
</reference>
<dbReference type="GO" id="GO:0005737">
    <property type="term" value="C:cytoplasm"/>
    <property type="evidence" value="ECO:0007669"/>
    <property type="project" value="TreeGrafter"/>
</dbReference>
<gene>
    <name evidence="3" type="ORF">CUN85_02650</name>
</gene>
<dbReference type="EMBL" id="PGGK01000002">
    <property type="protein sequence ID" value="TGC11066.1"/>
    <property type="molecule type" value="Genomic_DNA"/>
</dbReference>
<dbReference type="InterPro" id="IPR003719">
    <property type="entry name" value="Phenazine_PhzF-like"/>
</dbReference>
<sequence length="262" mass="28947">MAVICQVDAFTDRPFSGNPAGVCVLEEPADEKWMQEVAREMSLPETAFLYPEDDAYNLRWFAPDAEVALCGHATLASAHILWEKGYLGKGETASFFTISGVLTAEFNDGWIELDLPVLPEEETVAPEGLIEALGIEAKYIGRNAFDYIIEIESEKELRSIEPDLSMLAKVTERGVIVTSMSCSGEYDFVSRLFAPAIGIPEDQVTGSAHCCLGPYWMQRLGKDNFNAYQASRRGGYLKVQVKGERVRLFGKAVTVLEGNMLV</sequence>
<comment type="caution">
    <text evidence="3">The sequence shown here is derived from an EMBL/GenBank/DDBJ whole genome shotgun (WGS) entry which is preliminary data.</text>
</comment>
<evidence type="ECO:0000313" key="4">
    <source>
        <dbReference type="Proteomes" id="UP000297295"/>
    </source>
</evidence>
<dbReference type="Proteomes" id="UP000297295">
    <property type="component" value="Unassembled WGS sequence"/>
</dbReference>
<organism evidence="3 4">
    <name type="scientific">Methanolobus halotolerans</name>
    <dbReference type="NCBI Taxonomy" id="2052935"/>
    <lineage>
        <taxon>Archaea</taxon>
        <taxon>Methanobacteriati</taxon>
        <taxon>Methanobacteriota</taxon>
        <taxon>Stenosarchaea group</taxon>
        <taxon>Methanomicrobia</taxon>
        <taxon>Methanosarcinales</taxon>
        <taxon>Methanosarcinaceae</taxon>
        <taxon>Methanolobus</taxon>
    </lineage>
</organism>
<dbReference type="SUPFAM" id="SSF54506">
    <property type="entry name" value="Diaminopimelate epimerase-like"/>
    <property type="match status" value="1"/>
</dbReference>
<accession>A0A4E0Q8D8</accession>
<dbReference type="PANTHER" id="PTHR13774:SF17">
    <property type="entry name" value="PHENAZINE BIOSYNTHESIS-LIKE DOMAIN-CONTAINING PROTEIN"/>
    <property type="match status" value="1"/>
</dbReference>
<comment type="similarity">
    <text evidence="1">Belongs to the PhzF family.</text>
</comment>
<dbReference type="AlphaFoldDB" id="A0A4E0Q8D8"/>
<proteinExistence type="inferred from homology"/>
<dbReference type="NCBIfam" id="TIGR00654">
    <property type="entry name" value="PhzF_family"/>
    <property type="match status" value="1"/>
</dbReference>
<dbReference type="GO" id="GO:0016853">
    <property type="term" value="F:isomerase activity"/>
    <property type="evidence" value="ECO:0007669"/>
    <property type="project" value="UniProtKB-KW"/>
</dbReference>
<keyword evidence="2" id="KW-0413">Isomerase</keyword>
<dbReference type="Gene3D" id="3.10.310.10">
    <property type="entry name" value="Diaminopimelate Epimerase, Chain A, domain 1"/>
    <property type="match status" value="2"/>
</dbReference>
<keyword evidence="4" id="KW-1185">Reference proteome</keyword>
<protein>
    <submittedName>
        <fullName evidence="3">Oxidoreductase</fullName>
    </submittedName>
</protein>
<name>A0A4E0Q8D8_9EURY</name>
<dbReference type="PIRSF" id="PIRSF016184">
    <property type="entry name" value="PhzC_PhzF"/>
    <property type="match status" value="1"/>
</dbReference>
<dbReference type="OrthoDB" id="105902at2157"/>
<evidence type="ECO:0000256" key="2">
    <source>
        <dbReference type="ARBA" id="ARBA00023235"/>
    </source>
</evidence>
<dbReference type="RefSeq" id="WP_135388713.1">
    <property type="nucleotide sequence ID" value="NZ_PGGK01000002.1"/>
</dbReference>
<dbReference type="PANTHER" id="PTHR13774">
    <property type="entry name" value="PHENAZINE BIOSYNTHESIS PROTEIN"/>
    <property type="match status" value="1"/>
</dbReference>
<evidence type="ECO:0000256" key="1">
    <source>
        <dbReference type="ARBA" id="ARBA00008270"/>
    </source>
</evidence>
<dbReference type="Pfam" id="PF02567">
    <property type="entry name" value="PhzC-PhzF"/>
    <property type="match status" value="1"/>
</dbReference>
<evidence type="ECO:0000313" key="3">
    <source>
        <dbReference type="EMBL" id="TGC11066.1"/>
    </source>
</evidence>